<proteinExistence type="predicted"/>
<dbReference type="EMBL" id="JAMXQU010000002">
    <property type="protein sequence ID" value="MCO6159111.1"/>
    <property type="molecule type" value="Genomic_DNA"/>
</dbReference>
<keyword evidence="2" id="KW-0472">Membrane</keyword>
<keyword evidence="2" id="KW-1133">Transmembrane helix</keyword>
<dbReference type="Pfam" id="PF07274">
    <property type="entry name" value="DUF1440"/>
    <property type="match status" value="1"/>
</dbReference>
<keyword evidence="4" id="KW-1185">Reference proteome</keyword>
<feature type="transmembrane region" description="Helical" evidence="2">
    <location>
        <begin position="81"/>
        <end position="100"/>
    </location>
</feature>
<evidence type="ECO:0000313" key="3">
    <source>
        <dbReference type="EMBL" id="MCO6159111.1"/>
    </source>
</evidence>
<feature type="region of interest" description="Disordered" evidence="1">
    <location>
        <begin position="181"/>
        <end position="210"/>
    </location>
</feature>
<evidence type="ECO:0000313" key="4">
    <source>
        <dbReference type="Proteomes" id="UP001523401"/>
    </source>
</evidence>
<feature type="compositionally biased region" description="Polar residues" evidence="1">
    <location>
        <begin position="181"/>
        <end position="194"/>
    </location>
</feature>
<feature type="transmembrane region" description="Helical" evidence="2">
    <location>
        <begin position="112"/>
        <end position="131"/>
    </location>
</feature>
<reference evidence="3 4" key="1">
    <citation type="submission" date="2022-06" db="EMBL/GenBank/DDBJ databases">
        <title>Whole-genome of Asaia lannensis strain LMG 27011T.</title>
        <authorList>
            <person name="Sombolestani A."/>
        </authorList>
    </citation>
    <scope>NUCLEOTIDE SEQUENCE [LARGE SCALE GENOMIC DNA]</scope>
    <source>
        <strain evidence="3 4">NBRC 102526</strain>
    </source>
</reference>
<dbReference type="Proteomes" id="UP001523401">
    <property type="component" value="Unassembled WGS sequence"/>
</dbReference>
<protein>
    <submittedName>
        <fullName evidence="3">DUF1440 domain-containing protein</fullName>
    </submittedName>
</protein>
<comment type="caution">
    <text evidence="3">The sequence shown here is derived from an EMBL/GenBank/DDBJ whole genome shotgun (WGS) entry which is preliminary data.</text>
</comment>
<dbReference type="RefSeq" id="WP_252848630.1">
    <property type="nucleotide sequence ID" value="NZ_BAPW01000012.1"/>
</dbReference>
<feature type="transmembrane region" description="Helical" evidence="2">
    <location>
        <begin position="12"/>
        <end position="34"/>
    </location>
</feature>
<dbReference type="InterPro" id="IPR009898">
    <property type="entry name" value="DUF1440"/>
</dbReference>
<gene>
    <name evidence="3" type="ORF">NF685_03585</name>
</gene>
<name>A0ABT1CEB5_9PROT</name>
<sequence length="210" mass="22882">MTPTGNETAIPSLRAALGAALWAGFIGGNLSSFVKWGTEVPLPPRTPDRPSPPAEMLRDFGIDVHGLVYHYSDHLVQGGVLLVHHLFSIVFALLYCVIWLRYPRIAMGQGIVFGLVVTVVFHGMVLPLGHWAPALWNLPRAEILSETVGHMLWAWAIELVRRQFMPQQFVTGQFATGQFTSGHSDTNAPSSHLSSPGGVLSPAQARDAKI</sequence>
<evidence type="ECO:0000256" key="1">
    <source>
        <dbReference type="SAM" id="MobiDB-lite"/>
    </source>
</evidence>
<keyword evidence="2" id="KW-0812">Transmembrane</keyword>
<accession>A0ABT1CEB5</accession>
<organism evidence="3 4">
    <name type="scientific">Asaia lannensis NBRC 102526</name>
    <dbReference type="NCBI Taxonomy" id="1307926"/>
    <lineage>
        <taxon>Bacteria</taxon>
        <taxon>Pseudomonadati</taxon>
        <taxon>Pseudomonadota</taxon>
        <taxon>Alphaproteobacteria</taxon>
        <taxon>Acetobacterales</taxon>
        <taxon>Acetobacteraceae</taxon>
        <taxon>Asaia</taxon>
    </lineage>
</organism>
<evidence type="ECO:0000256" key="2">
    <source>
        <dbReference type="SAM" id="Phobius"/>
    </source>
</evidence>